<dbReference type="EMBL" id="LT840185">
    <property type="protein sequence ID" value="SMF66139.1"/>
    <property type="molecule type" value="Genomic_DNA"/>
</dbReference>
<organism evidence="2 3">
    <name type="scientific">Allosphingosinicella indica</name>
    <dbReference type="NCBI Taxonomy" id="941907"/>
    <lineage>
        <taxon>Bacteria</taxon>
        <taxon>Pseudomonadati</taxon>
        <taxon>Pseudomonadota</taxon>
        <taxon>Alphaproteobacteria</taxon>
        <taxon>Sphingomonadales</taxon>
        <taxon>Sphingomonadaceae</taxon>
        <taxon>Allosphingosinicella</taxon>
    </lineage>
</organism>
<reference evidence="3" key="1">
    <citation type="submission" date="2017-04" db="EMBL/GenBank/DDBJ databases">
        <authorList>
            <person name="Varghese N."/>
            <person name="Submissions S."/>
        </authorList>
    </citation>
    <scope>NUCLEOTIDE SEQUENCE [LARGE SCALE GENOMIC DNA]</scope>
    <source>
        <strain evidence="3">Dd16</strain>
    </source>
</reference>
<dbReference type="Proteomes" id="UP000192934">
    <property type="component" value="Chromosome I"/>
</dbReference>
<keyword evidence="3" id="KW-1185">Reference proteome</keyword>
<proteinExistence type="predicted"/>
<feature type="signal peptide" evidence="1">
    <location>
        <begin position="1"/>
        <end position="25"/>
    </location>
</feature>
<accession>A0A1X7G926</accession>
<protein>
    <recommendedName>
        <fullName evidence="4">YfiR family protein</fullName>
    </recommendedName>
</protein>
<feature type="chain" id="PRO_5012620558" description="YfiR family protein" evidence="1">
    <location>
        <begin position="26"/>
        <end position="181"/>
    </location>
</feature>
<dbReference type="RefSeq" id="WP_172840831.1">
    <property type="nucleotide sequence ID" value="NZ_LT840185.1"/>
</dbReference>
<dbReference type="AlphaFoldDB" id="A0A1X7G926"/>
<dbReference type="InterPro" id="IPR025293">
    <property type="entry name" value="YfiR/HmsC-like"/>
</dbReference>
<dbReference type="Pfam" id="PF13689">
    <property type="entry name" value="DUF4154"/>
    <property type="match status" value="1"/>
</dbReference>
<evidence type="ECO:0000313" key="3">
    <source>
        <dbReference type="Proteomes" id="UP000192934"/>
    </source>
</evidence>
<gene>
    <name evidence="2" type="ORF">SAMN06295910_1368</name>
</gene>
<evidence type="ECO:0000256" key="1">
    <source>
        <dbReference type="SAM" id="SignalP"/>
    </source>
</evidence>
<keyword evidence="1" id="KW-0732">Signal</keyword>
<name>A0A1X7G926_9SPHN</name>
<sequence>MACRTALTRLLAALLIAGAAAPAGAQLRDDRVTAGFLPKLAHYVEWPEGARPGAGEPMTLCVLGIDPFGPILEQAARRQAVLGHRLAVRHLQDAGRAEGCAMAYVQGSSGRTTAAMLAALKGKPVLTVTDARFGEVRGMVHFAVQNGRVGFHIDDQAAADAGLGISSRLLGIARSVRQRGP</sequence>
<evidence type="ECO:0000313" key="2">
    <source>
        <dbReference type="EMBL" id="SMF66139.1"/>
    </source>
</evidence>
<dbReference type="STRING" id="941907.SAMN06295910_1368"/>
<evidence type="ECO:0008006" key="4">
    <source>
        <dbReference type="Google" id="ProtNLM"/>
    </source>
</evidence>